<keyword evidence="2" id="KW-1185">Reference proteome</keyword>
<dbReference type="Proteomes" id="UP000192578">
    <property type="component" value="Unassembled WGS sequence"/>
</dbReference>
<sequence>MDSDKENSLEFANEDSTTLFGDSLELEYTIEQEQTPPLDLTEDPLTEAEIRLSEEFPALSEPLARLKVLTGLSTVEDTFLGAVITGISKQTNDYRDIQAQAEESVARSGHIVEYFIDVVADLEAQMQPILKLFGVDLPTEEWHVEAIRAVIREKVQVQTDSLRRN</sequence>
<comment type="caution">
    <text evidence="1">The sequence shown here is derived from an EMBL/GenBank/DDBJ whole genome shotgun (WGS) entry which is preliminary data.</text>
</comment>
<protein>
    <submittedName>
        <fullName evidence="1">Uncharacterized protein</fullName>
    </submittedName>
</protein>
<evidence type="ECO:0000313" key="1">
    <source>
        <dbReference type="EMBL" id="OWA54536.1"/>
    </source>
</evidence>
<organism evidence="1 2">
    <name type="scientific">Hypsibius exemplaris</name>
    <name type="common">Freshwater tardigrade</name>
    <dbReference type="NCBI Taxonomy" id="2072580"/>
    <lineage>
        <taxon>Eukaryota</taxon>
        <taxon>Metazoa</taxon>
        <taxon>Ecdysozoa</taxon>
        <taxon>Tardigrada</taxon>
        <taxon>Eutardigrada</taxon>
        <taxon>Parachela</taxon>
        <taxon>Hypsibioidea</taxon>
        <taxon>Hypsibiidae</taxon>
        <taxon>Hypsibius</taxon>
    </lineage>
</organism>
<dbReference type="AlphaFoldDB" id="A0A9X6NPW6"/>
<dbReference type="EMBL" id="MTYJ01000419">
    <property type="protein sequence ID" value="OWA54536.1"/>
    <property type="molecule type" value="Genomic_DNA"/>
</dbReference>
<gene>
    <name evidence="1" type="ORF">BV898_18936</name>
</gene>
<proteinExistence type="predicted"/>
<evidence type="ECO:0000313" key="2">
    <source>
        <dbReference type="Proteomes" id="UP000192578"/>
    </source>
</evidence>
<accession>A0A9X6NPW6</accession>
<reference evidence="2" key="1">
    <citation type="submission" date="2017-01" db="EMBL/GenBank/DDBJ databases">
        <title>Comparative genomics of anhydrobiosis in the tardigrade Hypsibius dujardini.</title>
        <authorList>
            <person name="Yoshida Y."/>
            <person name="Koutsovoulos G."/>
            <person name="Laetsch D."/>
            <person name="Stevens L."/>
            <person name="Kumar S."/>
            <person name="Horikawa D."/>
            <person name="Ishino K."/>
            <person name="Komine S."/>
            <person name="Tomita M."/>
            <person name="Blaxter M."/>
            <person name="Arakawa K."/>
        </authorList>
    </citation>
    <scope>NUCLEOTIDE SEQUENCE [LARGE SCALE GENOMIC DNA]</scope>
    <source>
        <strain evidence="2">Z151</strain>
    </source>
</reference>
<dbReference type="OrthoDB" id="10554324at2759"/>
<name>A0A9X6NPW6_HYPEX</name>